<evidence type="ECO:0000313" key="5">
    <source>
        <dbReference type="EMBL" id="KAF5364921.1"/>
    </source>
</evidence>
<keyword evidence="6" id="KW-1185">Reference proteome</keyword>
<dbReference type="InterPro" id="IPR019826">
    <property type="entry name" value="Carboxylesterase_B_AS"/>
</dbReference>
<dbReference type="InterPro" id="IPR029058">
    <property type="entry name" value="AB_hydrolase_fold"/>
</dbReference>
<gene>
    <name evidence="5" type="ORF">D9758_008164</name>
</gene>
<dbReference type="OrthoDB" id="408631at2759"/>
<evidence type="ECO:0000313" key="6">
    <source>
        <dbReference type="Proteomes" id="UP000559256"/>
    </source>
</evidence>
<dbReference type="EC" id="3.1.1.-" evidence="3"/>
<accession>A0A8H5GH54</accession>
<dbReference type="GO" id="GO:0016787">
    <property type="term" value="F:hydrolase activity"/>
    <property type="evidence" value="ECO:0007669"/>
    <property type="project" value="UniProtKB-KW"/>
</dbReference>
<reference evidence="5 6" key="1">
    <citation type="journal article" date="2020" name="ISME J.">
        <title>Uncovering the hidden diversity of litter-decomposition mechanisms in mushroom-forming fungi.</title>
        <authorList>
            <person name="Floudas D."/>
            <person name="Bentzer J."/>
            <person name="Ahren D."/>
            <person name="Johansson T."/>
            <person name="Persson P."/>
            <person name="Tunlid A."/>
        </authorList>
    </citation>
    <scope>NUCLEOTIDE SEQUENCE [LARGE SCALE GENOMIC DNA]</scope>
    <source>
        <strain evidence="5 6">CBS 291.85</strain>
    </source>
</reference>
<sequence>MKVHDQDPMPHLLPCLLSLLSASSVVLGVAEVKIGTTTLIGKDVPSQQQEFFGGIPFAEPPVGPLRLKPPVFKDTYDQKILNVTQFGFPCVQYDLTLDESSEDCLTLNVYRPAGIPADASLPVFFWVYGGGFYIGTGEIDASALVARSIQRGTPIVYVSFNYRLGPLGWPQGKEAEEKGALNLGLKDELAALEWVHKHIGKFGGDPNKVTVGGSSAGAIMNGILFMHPSTERLVRAGIFQSGTAATTQVHNASFRQDNWDTFIDSVPACANLFGTDKTFDCLRDANITDIVQGVNDAKAKIVEFLPWDPVLDGALFPDAPSAMWKFGQFAQIPFIAGTNLDEGPVFIDPTLNYTSDQIRANLVANLSTPLLKTTEKQKFNDTLNKTLELYPDDPALGSPFGTGNDTFGVSPGFKKIAAITGDMMFTSQRRTWQQKMANNASSGVKSYGYLWETHTLVDAGPFPGPLFGVWHGSDNQYLYNNSLVDTVTPGALEAGVTLMDYCLSFIDSLDPNDGKGVQRPEWSVYSKDEQMVMQMQAKNFTQIPDTFRKEQIDFINSLPDIFHH</sequence>
<comment type="caution">
    <text evidence="5">The sequence shown here is derived from an EMBL/GenBank/DDBJ whole genome shotgun (WGS) entry which is preliminary data.</text>
</comment>
<keyword evidence="2 3" id="KW-0378">Hydrolase</keyword>
<dbReference type="InterPro" id="IPR002018">
    <property type="entry name" value="CarbesteraseB"/>
</dbReference>
<comment type="similarity">
    <text evidence="1 3">Belongs to the type-B carboxylesterase/lipase family.</text>
</comment>
<evidence type="ECO:0000259" key="4">
    <source>
        <dbReference type="Pfam" id="PF00135"/>
    </source>
</evidence>
<feature type="domain" description="Carboxylesterase type B" evidence="4">
    <location>
        <begin position="31"/>
        <end position="554"/>
    </location>
</feature>
<dbReference type="Pfam" id="PF00135">
    <property type="entry name" value="COesterase"/>
    <property type="match status" value="1"/>
</dbReference>
<name>A0A8H5GH54_9AGAR</name>
<keyword evidence="3" id="KW-0732">Signal</keyword>
<dbReference type="Gene3D" id="3.40.50.1820">
    <property type="entry name" value="alpha/beta hydrolase"/>
    <property type="match status" value="1"/>
</dbReference>
<organism evidence="5 6">
    <name type="scientific">Tetrapyrgos nigripes</name>
    <dbReference type="NCBI Taxonomy" id="182062"/>
    <lineage>
        <taxon>Eukaryota</taxon>
        <taxon>Fungi</taxon>
        <taxon>Dikarya</taxon>
        <taxon>Basidiomycota</taxon>
        <taxon>Agaricomycotina</taxon>
        <taxon>Agaricomycetes</taxon>
        <taxon>Agaricomycetidae</taxon>
        <taxon>Agaricales</taxon>
        <taxon>Marasmiineae</taxon>
        <taxon>Marasmiaceae</taxon>
        <taxon>Tetrapyrgos</taxon>
    </lineage>
</organism>
<dbReference type="InterPro" id="IPR019819">
    <property type="entry name" value="Carboxylesterase_B_CS"/>
</dbReference>
<evidence type="ECO:0000256" key="2">
    <source>
        <dbReference type="ARBA" id="ARBA00022801"/>
    </source>
</evidence>
<protein>
    <recommendedName>
        <fullName evidence="3">Carboxylic ester hydrolase</fullName>
        <ecNumber evidence="3">3.1.1.-</ecNumber>
    </recommendedName>
</protein>
<dbReference type="PROSITE" id="PS00122">
    <property type="entry name" value="CARBOXYLESTERASE_B_1"/>
    <property type="match status" value="1"/>
</dbReference>
<evidence type="ECO:0000256" key="3">
    <source>
        <dbReference type="RuleBase" id="RU361235"/>
    </source>
</evidence>
<dbReference type="SUPFAM" id="SSF53474">
    <property type="entry name" value="alpha/beta-Hydrolases"/>
    <property type="match status" value="1"/>
</dbReference>
<feature type="signal peptide" evidence="3">
    <location>
        <begin position="1"/>
        <end position="28"/>
    </location>
</feature>
<dbReference type="PANTHER" id="PTHR11559">
    <property type="entry name" value="CARBOXYLESTERASE"/>
    <property type="match status" value="1"/>
</dbReference>
<dbReference type="Proteomes" id="UP000559256">
    <property type="component" value="Unassembled WGS sequence"/>
</dbReference>
<dbReference type="PROSITE" id="PS00941">
    <property type="entry name" value="CARBOXYLESTERASE_B_2"/>
    <property type="match status" value="1"/>
</dbReference>
<dbReference type="AlphaFoldDB" id="A0A8H5GH54"/>
<proteinExistence type="inferred from homology"/>
<dbReference type="EMBL" id="JAACJM010000030">
    <property type="protein sequence ID" value="KAF5364921.1"/>
    <property type="molecule type" value="Genomic_DNA"/>
</dbReference>
<evidence type="ECO:0000256" key="1">
    <source>
        <dbReference type="ARBA" id="ARBA00005964"/>
    </source>
</evidence>
<dbReference type="InterPro" id="IPR050309">
    <property type="entry name" value="Type-B_Carboxylest/Lipase"/>
</dbReference>
<feature type="chain" id="PRO_5034448278" description="Carboxylic ester hydrolase" evidence="3">
    <location>
        <begin position="29"/>
        <end position="564"/>
    </location>
</feature>